<keyword evidence="5" id="KW-0520">NAD</keyword>
<dbReference type="InterPro" id="IPR005255">
    <property type="entry name" value="PdxA_fam"/>
</dbReference>
<dbReference type="GO" id="GO:0042823">
    <property type="term" value="P:pyridoxal phosphate biosynthetic process"/>
    <property type="evidence" value="ECO:0007669"/>
    <property type="project" value="InterPro"/>
</dbReference>
<dbReference type="Gene3D" id="3.40.718.10">
    <property type="entry name" value="Isopropylmalate Dehydrogenase"/>
    <property type="match status" value="1"/>
</dbReference>
<dbReference type="NCBIfam" id="TIGR00557">
    <property type="entry name" value="pdxA"/>
    <property type="match status" value="1"/>
</dbReference>
<evidence type="ECO:0000313" key="7">
    <source>
        <dbReference type="EMBL" id="CAJ0887798.1"/>
    </source>
</evidence>
<proteinExistence type="inferred from homology"/>
<dbReference type="GO" id="GO:0008615">
    <property type="term" value="P:pyridoxine biosynthetic process"/>
    <property type="evidence" value="ECO:0007669"/>
    <property type="project" value="UniProtKB-KW"/>
</dbReference>
<dbReference type="GO" id="GO:0050570">
    <property type="term" value="F:4-hydroxythreonine-4-phosphate dehydrogenase activity"/>
    <property type="evidence" value="ECO:0007669"/>
    <property type="project" value="UniProtKB-EC"/>
</dbReference>
<accession>A0AA48M5Y0</accession>
<reference evidence="7" key="1">
    <citation type="submission" date="2023-07" db="EMBL/GenBank/DDBJ databases">
        <authorList>
            <person name="Pelsma A.J. K."/>
        </authorList>
    </citation>
    <scope>NUCLEOTIDE SEQUENCE</scope>
</reference>
<keyword evidence="2" id="KW-0479">Metal-binding</keyword>
<evidence type="ECO:0000256" key="5">
    <source>
        <dbReference type="ARBA" id="ARBA00023027"/>
    </source>
</evidence>
<name>A0AA48M5Y0_9ZZZZ</name>
<dbReference type="PANTHER" id="PTHR30004">
    <property type="entry name" value="4-HYDROXYTHREONINE-4-PHOSPHATE DEHYDROGENASE"/>
    <property type="match status" value="1"/>
</dbReference>
<dbReference type="HAMAP" id="MF_00536">
    <property type="entry name" value="PdxA"/>
    <property type="match status" value="1"/>
</dbReference>
<sequence length="331" mass="34701">MALPLALTLGDASGVGPELTLKAYAAQARAALPPFFVIADPAHLSRVALALGIATPIEETTPAAAAQTFPRALPVVPLGSRVSGDFGAPQPQDAAATIRSIELAVESVSKGDARAVVTNPIAKSVLYAAGFSHPGHTEFLGELAARHYGGAYRSVMMLWAEELAVVPITIHIPLAEAPRRLTRALIVETGEIVARDLAHRFRLANPRLAFSGLNPHAGEDGALGREEIDVIAPAIQELRAKGIDAFGPLPADTMFHAAARQKYDVALCPTHDQALIPIKTLAFDRGVNVTLGLPFVRTSPDHGTAFDIAGKGVANPTSLIEAIKLAARMTA</sequence>
<dbReference type="GO" id="GO:0046872">
    <property type="term" value="F:metal ion binding"/>
    <property type="evidence" value="ECO:0007669"/>
    <property type="project" value="UniProtKB-KW"/>
</dbReference>
<evidence type="ECO:0000256" key="3">
    <source>
        <dbReference type="ARBA" id="ARBA00022857"/>
    </source>
</evidence>
<dbReference type="InterPro" id="IPR037510">
    <property type="entry name" value="PdxA"/>
</dbReference>
<dbReference type="EMBL" id="OY288114">
    <property type="protein sequence ID" value="CAJ0887798.1"/>
    <property type="molecule type" value="Genomic_DNA"/>
</dbReference>
<dbReference type="PANTHER" id="PTHR30004:SF6">
    <property type="entry name" value="D-THREONATE 4-PHOSPHATE DEHYDROGENASE"/>
    <property type="match status" value="1"/>
</dbReference>
<evidence type="ECO:0000256" key="1">
    <source>
        <dbReference type="ARBA" id="ARBA00022490"/>
    </source>
</evidence>
<dbReference type="SUPFAM" id="SSF53659">
    <property type="entry name" value="Isocitrate/Isopropylmalate dehydrogenase-like"/>
    <property type="match status" value="1"/>
</dbReference>
<keyword evidence="1" id="KW-0963">Cytoplasm</keyword>
<dbReference type="NCBIfam" id="NF003699">
    <property type="entry name" value="PRK05312.1"/>
    <property type="match status" value="1"/>
</dbReference>
<dbReference type="GO" id="GO:0051287">
    <property type="term" value="F:NAD binding"/>
    <property type="evidence" value="ECO:0007669"/>
    <property type="project" value="InterPro"/>
</dbReference>
<dbReference type="EC" id="1.1.1.262" evidence="7"/>
<evidence type="ECO:0000256" key="4">
    <source>
        <dbReference type="ARBA" id="ARBA00023002"/>
    </source>
</evidence>
<evidence type="ECO:0000256" key="2">
    <source>
        <dbReference type="ARBA" id="ARBA00022723"/>
    </source>
</evidence>
<keyword evidence="3" id="KW-0521">NADP</keyword>
<dbReference type="Pfam" id="PF04166">
    <property type="entry name" value="PdxA"/>
    <property type="match status" value="1"/>
</dbReference>
<gene>
    <name evidence="7" type="primary">pdxA</name>
    <name evidence="7" type="ORF">AMST5_03823</name>
</gene>
<protein>
    <submittedName>
        <fullName evidence="7">4-hydroxythreonine-4-phosphate dehydrogenase</fullName>
        <ecNumber evidence="7">1.1.1.262</ecNumber>
    </submittedName>
</protein>
<evidence type="ECO:0000256" key="6">
    <source>
        <dbReference type="ARBA" id="ARBA00023096"/>
    </source>
</evidence>
<keyword evidence="6" id="KW-0664">Pyridoxine biosynthesis</keyword>
<keyword evidence="4 7" id="KW-0560">Oxidoreductase</keyword>
<dbReference type="AlphaFoldDB" id="A0AA48M5Y0"/>
<organism evidence="7">
    <name type="scientific">freshwater sediment metagenome</name>
    <dbReference type="NCBI Taxonomy" id="556182"/>
    <lineage>
        <taxon>unclassified sequences</taxon>
        <taxon>metagenomes</taxon>
        <taxon>ecological metagenomes</taxon>
    </lineage>
</organism>